<comment type="similarity">
    <text evidence="2">Belongs to the membrane fusion protein (MFP) (TC 8.A.1) family.</text>
</comment>
<feature type="domain" description="CusB-like beta-barrel" evidence="5">
    <location>
        <begin position="192"/>
        <end position="266"/>
    </location>
</feature>
<evidence type="ECO:0000313" key="8">
    <source>
        <dbReference type="Proteomes" id="UP000283855"/>
    </source>
</evidence>
<dbReference type="AlphaFoldDB" id="A0A413T4I1"/>
<dbReference type="Gene3D" id="2.40.30.170">
    <property type="match status" value="1"/>
</dbReference>
<dbReference type="RefSeq" id="WP_008142625.1">
    <property type="nucleotide sequence ID" value="NZ_CABJGD010000002.1"/>
</dbReference>
<dbReference type="PANTHER" id="PTHR30469:SF20">
    <property type="entry name" value="EFFLUX RND TRANSPORTER PERIPLASMIC ADAPTOR SUBUNIT"/>
    <property type="match status" value="1"/>
</dbReference>
<dbReference type="NCBIfam" id="TIGR01730">
    <property type="entry name" value="RND_mfp"/>
    <property type="match status" value="1"/>
</dbReference>
<reference evidence="7 8" key="1">
    <citation type="submission" date="2018-08" db="EMBL/GenBank/DDBJ databases">
        <title>A genome reference for cultivated species of the human gut microbiota.</title>
        <authorList>
            <person name="Zou Y."/>
            <person name="Xue W."/>
            <person name="Luo G."/>
        </authorList>
    </citation>
    <scope>NUCLEOTIDE SEQUENCE [LARGE SCALE GENOMIC DNA]</scope>
    <source>
        <strain evidence="7 8">AM42-38</strain>
    </source>
</reference>
<dbReference type="GO" id="GO:0015562">
    <property type="term" value="F:efflux transmembrane transporter activity"/>
    <property type="evidence" value="ECO:0007669"/>
    <property type="project" value="TreeGrafter"/>
</dbReference>
<evidence type="ECO:0000313" key="7">
    <source>
        <dbReference type="EMBL" id="RHA78599.1"/>
    </source>
</evidence>
<evidence type="ECO:0000259" key="4">
    <source>
        <dbReference type="Pfam" id="PF25917"/>
    </source>
</evidence>
<keyword evidence="3" id="KW-0813">Transport</keyword>
<dbReference type="Pfam" id="PF25917">
    <property type="entry name" value="BSH_RND"/>
    <property type="match status" value="1"/>
</dbReference>
<dbReference type="InterPro" id="IPR058792">
    <property type="entry name" value="Beta-barrel_RND_2"/>
</dbReference>
<dbReference type="Pfam" id="PF25954">
    <property type="entry name" value="Beta-barrel_RND_2"/>
    <property type="match status" value="1"/>
</dbReference>
<dbReference type="Proteomes" id="UP000283855">
    <property type="component" value="Unassembled WGS sequence"/>
</dbReference>
<evidence type="ECO:0000256" key="1">
    <source>
        <dbReference type="ARBA" id="ARBA00004196"/>
    </source>
</evidence>
<dbReference type="Gene3D" id="2.40.420.20">
    <property type="match status" value="1"/>
</dbReference>
<dbReference type="InterPro" id="IPR058625">
    <property type="entry name" value="MdtA-like_BSH"/>
</dbReference>
<dbReference type="EMBL" id="QSFT01000002">
    <property type="protein sequence ID" value="RHA78599.1"/>
    <property type="molecule type" value="Genomic_DNA"/>
</dbReference>
<comment type="caution">
    <text evidence="7">The sequence shown here is derived from an EMBL/GenBank/DDBJ whole genome shotgun (WGS) entry which is preliminary data.</text>
</comment>
<proteinExistence type="inferred from homology"/>
<comment type="subcellular location">
    <subcellularLocation>
        <location evidence="1">Cell envelope</location>
    </subcellularLocation>
</comment>
<evidence type="ECO:0000259" key="6">
    <source>
        <dbReference type="Pfam" id="PF25967"/>
    </source>
</evidence>
<dbReference type="SUPFAM" id="SSF111369">
    <property type="entry name" value="HlyD-like secretion proteins"/>
    <property type="match status" value="1"/>
</dbReference>
<evidence type="ECO:0000256" key="2">
    <source>
        <dbReference type="ARBA" id="ARBA00009477"/>
    </source>
</evidence>
<name>A0A413T4I1_9BACT</name>
<dbReference type="InterPro" id="IPR058627">
    <property type="entry name" value="MdtA-like_C"/>
</dbReference>
<dbReference type="InterPro" id="IPR006143">
    <property type="entry name" value="RND_pump_MFP"/>
</dbReference>
<dbReference type="Gene3D" id="2.40.50.100">
    <property type="match status" value="1"/>
</dbReference>
<dbReference type="GO" id="GO:1990281">
    <property type="term" value="C:efflux pump complex"/>
    <property type="evidence" value="ECO:0007669"/>
    <property type="project" value="TreeGrafter"/>
</dbReference>
<protein>
    <submittedName>
        <fullName evidence="7">Efflux RND transporter periplasmic adaptor subunit</fullName>
    </submittedName>
</protein>
<sequence>MKKTGNVVVLPLTLCLLGCSGEKNQEKPVEPVRVKVVEVNSSEAEVVHRFSGTIEEGTGSSLSFAVMGTVKRLHVGLGDRVTSGQLIAELDPLSMQSSYEAAKASLEQAEDAYSRMKELHDKGSLPEIQWVEVQSKLRQARSMEEIASKNLKDTRLYAPFSGVIAEKNVEAGQNVAPGVPVVKLVSLSGLKVRISVPETEVGHVSLGQEVEIIVPALNGKRYTGRIAEKGIVANALSRAYDVKIQLFEADKELMPGMVTEVRLDSQKAGILCVIPAHIVQIDEKNRSFVWVDDNGKAKKRVITCGDFTAEGVTVVEGLHQGDRIIVEGQQKVCNDTKLSDISL</sequence>
<evidence type="ECO:0000259" key="5">
    <source>
        <dbReference type="Pfam" id="PF25954"/>
    </source>
</evidence>
<feature type="domain" description="Multidrug resistance protein MdtA-like barrel-sandwich hybrid" evidence="4">
    <location>
        <begin position="66"/>
        <end position="178"/>
    </location>
</feature>
<dbReference type="Pfam" id="PF25967">
    <property type="entry name" value="RND-MFP_C"/>
    <property type="match status" value="1"/>
</dbReference>
<organism evidence="7 8">
    <name type="scientific">Phocaeicola coprophilus</name>
    <dbReference type="NCBI Taxonomy" id="387090"/>
    <lineage>
        <taxon>Bacteria</taxon>
        <taxon>Pseudomonadati</taxon>
        <taxon>Bacteroidota</taxon>
        <taxon>Bacteroidia</taxon>
        <taxon>Bacteroidales</taxon>
        <taxon>Bacteroidaceae</taxon>
        <taxon>Phocaeicola</taxon>
    </lineage>
</organism>
<gene>
    <name evidence="7" type="ORF">DW921_01210</name>
</gene>
<dbReference type="PANTHER" id="PTHR30469">
    <property type="entry name" value="MULTIDRUG RESISTANCE PROTEIN MDTA"/>
    <property type="match status" value="1"/>
</dbReference>
<feature type="domain" description="Multidrug resistance protein MdtA-like C-terminal permuted SH3" evidence="6">
    <location>
        <begin position="273"/>
        <end position="331"/>
    </location>
</feature>
<accession>A0A413T4I1</accession>
<dbReference type="GeneID" id="78406682"/>
<evidence type="ECO:0000256" key="3">
    <source>
        <dbReference type="ARBA" id="ARBA00022448"/>
    </source>
</evidence>